<dbReference type="InterPro" id="IPR019734">
    <property type="entry name" value="TPR_rpt"/>
</dbReference>
<feature type="domain" description="CHAT" evidence="3">
    <location>
        <begin position="591"/>
        <end position="895"/>
    </location>
</feature>
<evidence type="ECO:0000256" key="2">
    <source>
        <dbReference type="SAM" id="SignalP"/>
    </source>
</evidence>
<dbReference type="PROSITE" id="PS50005">
    <property type="entry name" value="TPR"/>
    <property type="match status" value="2"/>
</dbReference>
<dbReference type="RefSeq" id="WP_193995518.1">
    <property type="nucleotide sequence ID" value="NZ_JADEXP010000301.1"/>
</dbReference>
<feature type="repeat" description="TPR" evidence="1">
    <location>
        <begin position="249"/>
        <end position="282"/>
    </location>
</feature>
<dbReference type="SUPFAM" id="SSF48452">
    <property type="entry name" value="TPR-like"/>
    <property type="match status" value="2"/>
</dbReference>
<comment type="caution">
    <text evidence="4">The sequence shown here is derived from an EMBL/GenBank/DDBJ whole genome shotgun (WGS) entry which is preliminary data.</text>
</comment>
<feature type="signal peptide" evidence="2">
    <location>
        <begin position="1"/>
        <end position="19"/>
    </location>
</feature>
<dbReference type="Gene3D" id="1.25.40.10">
    <property type="entry name" value="Tetratricopeptide repeat domain"/>
    <property type="match status" value="2"/>
</dbReference>
<dbReference type="Proteomes" id="UP000615026">
    <property type="component" value="Unassembled WGS sequence"/>
</dbReference>
<gene>
    <name evidence="4" type="ORF">IQ260_23555</name>
</gene>
<name>A0A928ZY63_LEPEC</name>
<dbReference type="PANTHER" id="PTHR10098">
    <property type="entry name" value="RAPSYN-RELATED"/>
    <property type="match status" value="1"/>
</dbReference>
<evidence type="ECO:0000259" key="3">
    <source>
        <dbReference type="Pfam" id="PF12770"/>
    </source>
</evidence>
<dbReference type="AlphaFoldDB" id="A0A928ZY63"/>
<keyword evidence="1" id="KW-0802">TPR repeat</keyword>
<dbReference type="PANTHER" id="PTHR10098:SF108">
    <property type="entry name" value="TETRATRICOPEPTIDE REPEAT PROTEIN 28"/>
    <property type="match status" value="1"/>
</dbReference>
<dbReference type="InterPro" id="IPR024983">
    <property type="entry name" value="CHAT_dom"/>
</dbReference>
<evidence type="ECO:0000313" key="4">
    <source>
        <dbReference type="EMBL" id="MBE9069626.1"/>
    </source>
</evidence>
<dbReference type="Pfam" id="PF12770">
    <property type="entry name" value="CHAT"/>
    <property type="match status" value="1"/>
</dbReference>
<dbReference type="SMART" id="SM00028">
    <property type="entry name" value="TPR"/>
    <property type="match status" value="7"/>
</dbReference>
<accession>A0A928ZY63</accession>
<feature type="chain" id="PRO_5037738837" evidence="2">
    <location>
        <begin position="20"/>
        <end position="897"/>
    </location>
</feature>
<keyword evidence="5" id="KW-1185">Reference proteome</keyword>
<protein>
    <submittedName>
        <fullName evidence="4">CHAT domain-containing protein</fullName>
    </submittedName>
</protein>
<dbReference type="Pfam" id="PF13424">
    <property type="entry name" value="TPR_12"/>
    <property type="match status" value="2"/>
</dbReference>
<feature type="repeat" description="TPR" evidence="1">
    <location>
        <begin position="209"/>
        <end position="242"/>
    </location>
</feature>
<proteinExistence type="predicted"/>
<organism evidence="4 5">
    <name type="scientific">Leptolyngbya cf. ectocarpi LEGE 11479</name>
    <dbReference type="NCBI Taxonomy" id="1828722"/>
    <lineage>
        <taxon>Bacteria</taxon>
        <taxon>Bacillati</taxon>
        <taxon>Cyanobacteriota</taxon>
        <taxon>Cyanophyceae</taxon>
        <taxon>Leptolyngbyales</taxon>
        <taxon>Leptolyngbyaceae</taxon>
        <taxon>Leptolyngbya group</taxon>
        <taxon>Leptolyngbya</taxon>
    </lineage>
</organism>
<evidence type="ECO:0000256" key="1">
    <source>
        <dbReference type="PROSITE-ProRule" id="PRU00339"/>
    </source>
</evidence>
<sequence length="897" mass="98278">MTLPALASSWLLASRAVWAANTLLSERRSITIDRPLLNAQTGSSFTKQSRDRNTSQLQTAYGELFLKVREGEAQAGDRNHRGAIATFNTAIELINDIEKTFAANFTASASVELTRLKAAVLIMLGEQHLVVTDYQAALSNTESGLALAQTINNLPVVAWAWVNLGSVQYFLGQYQQSIDACQFALSALRRTNINDYPSREISTLSSLEISALSCLGDTYQDQENYQEALLYFDAALRAAREAENLVQEASILISLGYAYVRLGDYDNAIEALETSAQIARTLDNGLVEAYAIGNLGYAYSFVGRYDEAIALLAEALPAIQDVGHRRGEWLIFSATGEVLARMGEPELAIIFYKQAVEVNEAIRADLAGLPDDVQQSYLGAASGLASIEASYRTLADLLLQANRVLEAQAVLDLLKVQELDDSLSDVQRGNHSPNISHWDIEEDVLRLYRQVLLEGQELARLQDPANQPLSGAETARRNELQARQQNLRTTFADWLNYPDVAALLTKLQTTSKRQTIDLQTQYAQLQRELRELPQTSVIIYPLILEERLELVLITPDAPPVRYPVAVTADQLRATVTAYGQILANPYQPAEPLAQQLYNWLIAPLATDLERVGAETIVYAPDGILRYIPLAALHDGQQWLAQRYSITHITAASLTNFSDRPQSQHRVLAAACAECEFTVAVAGRSDPFRFANLPATETEVSILAEQIPDTDILLNNDFSPTNVQNELGSYTILHLATHAAFVPEQPTESFIVFGNGEHVSLETIRRSWFLANADLVVLSACETAVGNVELGTGIEILGMGYQIQTAGAKSALASLWQVSDGGTQVLMNAFYAALNQGMTKAAALSTAQTAMLSDSDTVAEGERARLAVLGKDGQRVTVPQDMSHPYYWASFILIGNGL</sequence>
<dbReference type="EMBL" id="JADEXP010000301">
    <property type="protein sequence ID" value="MBE9069626.1"/>
    <property type="molecule type" value="Genomic_DNA"/>
</dbReference>
<dbReference type="InterPro" id="IPR011990">
    <property type="entry name" value="TPR-like_helical_dom_sf"/>
</dbReference>
<evidence type="ECO:0000313" key="5">
    <source>
        <dbReference type="Proteomes" id="UP000615026"/>
    </source>
</evidence>
<keyword evidence="2" id="KW-0732">Signal</keyword>
<reference evidence="4" key="1">
    <citation type="submission" date="2020-10" db="EMBL/GenBank/DDBJ databases">
        <authorList>
            <person name="Castelo-Branco R."/>
            <person name="Eusebio N."/>
            <person name="Adriana R."/>
            <person name="Vieira A."/>
            <person name="Brugerolle De Fraissinette N."/>
            <person name="Rezende De Castro R."/>
            <person name="Schneider M.P."/>
            <person name="Vasconcelos V."/>
            <person name="Leao P.N."/>
        </authorList>
    </citation>
    <scope>NUCLEOTIDE SEQUENCE</scope>
    <source>
        <strain evidence="4">LEGE 11479</strain>
    </source>
</reference>